<evidence type="ECO:0000313" key="4">
    <source>
        <dbReference type="EMBL" id="KAK9696998.1"/>
    </source>
</evidence>
<evidence type="ECO:0000256" key="1">
    <source>
        <dbReference type="SAM" id="MobiDB-lite"/>
    </source>
</evidence>
<dbReference type="InterPro" id="IPR006867">
    <property type="entry name" value="DUF632"/>
</dbReference>
<protein>
    <submittedName>
        <fullName evidence="4">Uncharacterized protein</fullName>
    </submittedName>
</protein>
<dbReference type="EMBL" id="JBDFQZ010000008">
    <property type="protein sequence ID" value="KAK9697000.1"/>
    <property type="molecule type" value="Genomic_DNA"/>
</dbReference>
<dbReference type="EMBL" id="JBDFQZ010000008">
    <property type="protein sequence ID" value="KAK9696999.1"/>
    <property type="molecule type" value="Genomic_DNA"/>
</dbReference>
<sequence>MGCVVSRIDKEERVVMCKERKRVMKQLLVLRAEFANAILAYLRALKNTGGTLRQFAESESLELIESIQPPSPPLPLPPAPPLPPPIDSPDNRKLKGKARVAEPQEDIIEIGDDACDIPPPPPLESSWDISDLLDTSSLQHELDSVMIDDADDENWAETASQFEEEPQEHIIPDKAHDAPERKTVNEDVVEGDSSAQNGAKTKDTVNTAMVVWRRKKTLNSIVKELDDYFLRASTGAKEIAVLVDMGSRNASLHHDIRDTKGKGNNSTRVLSSLSLNWSSQPPQLTQDETTLIEPCKAGAHCITLEKLYAEEQILYKAVRDEEVAKLELKRKSLSLRKYEDENTDLNKIDKTRSVVENLQSDIGRLQDLERRTCSSILSLVNEQLHPQLISLLSGVTHMWKTMHECHQVQSHICQQVQNLSSHHSTEPTTEYHREATVQLESEVKFWFNSFCRLAKSQRDYITFLLRWVQLTDGLLGGNNQNRSPSAVRSLCEKWLVALDSLPQKVVSDAIKSFLAVIRSIILQQEEECILKKKCDRLERKLHKEINTLLEMEKKHNENVDLGNADTVLHAKHPLYVKQAKTEALRKRYESEKVKYVGSIQVSRSMTLRNLQTCLPNVFEALVGFSSACTEVFEDALRQHQHVSSMERSHGEC</sequence>
<dbReference type="EMBL" id="JBDFQZ010000008">
    <property type="protein sequence ID" value="KAK9696997.1"/>
    <property type="molecule type" value="Genomic_DNA"/>
</dbReference>
<evidence type="ECO:0000259" key="2">
    <source>
        <dbReference type="Pfam" id="PF04782"/>
    </source>
</evidence>
<reference evidence="4 5" key="1">
    <citation type="submission" date="2024-03" db="EMBL/GenBank/DDBJ databases">
        <title>WGS assembly of Saponaria officinalis var. Norfolk2.</title>
        <authorList>
            <person name="Jenkins J."/>
            <person name="Shu S."/>
            <person name="Grimwood J."/>
            <person name="Barry K."/>
            <person name="Goodstein D."/>
            <person name="Schmutz J."/>
            <person name="Leebens-Mack J."/>
            <person name="Osbourn A."/>
        </authorList>
    </citation>
    <scope>NUCLEOTIDE SEQUENCE [LARGE SCALE GENOMIC DNA]</scope>
    <source>
        <strain evidence="5">cv. Norfolk2</strain>
        <strain evidence="4">JIC</strain>
        <tissue evidence="4">Leaf</tissue>
    </source>
</reference>
<dbReference type="Proteomes" id="UP001443914">
    <property type="component" value="Unassembled WGS sequence"/>
</dbReference>
<feature type="compositionally biased region" description="Pro residues" evidence="1">
    <location>
        <begin position="69"/>
        <end position="87"/>
    </location>
</feature>
<evidence type="ECO:0000259" key="3">
    <source>
        <dbReference type="Pfam" id="PF04783"/>
    </source>
</evidence>
<name>A0AAW1J1J6_SAPOF</name>
<dbReference type="PANTHER" id="PTHR21450">
    <property type="entry name" value="PROTEIN ALTERED PHOSPHATE STARVATION RESPONSE 1"/>
    <property type="match status" value="1"/>
</dbReference>
<feature type="region of interest" description="Disordered" evidence="1">
    <location>
        <begin position="66"/>
        <end position="97"/>
    </location>
</feature>
<feature type="compositionally biased region" description="Basic and acidic residues" evidence="1">
    <location>
        <begin position="167"/>
        <end position="178"/>
    </location>
</feature>
<feature type="domain" description="DUF632" evidence="2">
    <location>
        <begin position="218"/>
        <end position="518"/>
    </location>
</feature>
<dbReference type="AlphaFoldDB" id="A0AAW1J1J6"/>
<dbReference type="PANTHER" id="PTHR21450:SF21">
    <property type="entry name" value="REDUCTASE SUBUNIT C, PUTATIVE (DUF630 AND DUF632)-RELATED"/>
    <property type="match status" value="1"/>
</dbReference>
<dbReference type="Pfam" id="PF04783">
    <property type="entry name" value="DUF630"/>
    <property type="match status" value="1"/>
</dbReference>
<proteinExistence type="predicted"/>
<accession>A0AAW1J1J6</accession>
<dbReference type="InterPro" id="IPR006868">
    <property type="entry name" value="DUF630"/>
</dbReference>
<feature type="domain" description="DUF630" evidence="3">
    <location>
        <begin position="1"/>
        <end position="59"/>
    </location>
</feature>
<organism evidence="4 5">
    <name type="scientific">Saponaria officinalis</name>
    <name type="common">Common soapwort</name>
    <name type="synonym">Lychnis saponaria</name>
    <dbReference type="NCBI Taxonomy" id="3572"/>
    <lineage>
        <taxon>Eukaryota</taxon>
        <taxon>Viridiplantae</taxon>
        <taxon>Streptophyta</taxon>
        <taxon>Embryophyta</taxon>
        <taxon>Tracheophyta</taxon>
        <taxon>Spermatophyta</taxon>
        <taxon>Magnoliopsida</taxon>
        <taxon>eudicotyledons</taxon>
        <taxon>Gunneridae</taxon>
        <taxon>Pentapetalae</taxon>
        <taxon>Caryophyllales</taxon>
        <taxon>Caryophyllaceae</taxon>
        <taxon>Caryophylleae</taxon>
        <taxon>Saponaria</taxon>
    </lineage>
</organism>
<dbReference type="EMBL" id="JBDFQZ010000008">
    <property type="protein sequence ID" value="KAK9696998.1"/>
    <property type="molecule type" value="Genomic_DNA"/>
</dbReference>
<gene>
    <name evidence="4" type="ORF">RND81_08G009000</name>
</gene>
<evidence type="ECO:0000313" key="5">
    <source>
        <dbReference type="Proteomes" id="UP001443914"/>
    </source>
</evidence>
<keyword evidence="5" id="KW-1185">Reference proteome</keyword>
<feature type="region of interest" description="Disordered" evidence="1">
    <location>
        <begin position="158"/>
        <end position="178"/>
    </location>
</feature>
<comment type="caution">
    <text evidence="4">The sequence shown here is derived from an EMBL/GenBank/DDBJ whole genome shotgun (WGS) entry which is preliminary data.</text>
</comment>
<dbReference type="Pfam" id="PF04782">
    <property type="entry name" value="DUF632"/>
    <property type="match status" value="1"/>
</dbReference>